<evidence type="ECO:0000259" key="5">
    <source>
        <dbReference type="SMART" id="SM00822"/>
    </source>
</evidence>
<dbReference type="InterPro" id="IPR020904">
    <property type="entry name" value="Sc_DH/Rdtase_CS"/>
</dbReference>
<keyword evidence="4" id="KW-0560">Oxidoreductase</keyword>
<evidence type="ECO:0000313" key="7">
    <source>
        <dbReference type="Proteomes" id="UP001177769"/>
    </source>
</evidence>
<keyword evidence="7" id="KW-1185">Reference proteome</keyword>
<dbReference type="SMART" id="SM00822">
    <property type="entry name" value="PKS_KR"/>
    <property type="match status" value="1"/>
</dbReference>
<dbReference type="Proteomes" id="UP001177769">
    <property type="component" value="Chromosome"/>
</dbReference>
<dbReference type="InterPro" id="IPR036291">
    <property type="entry name" value="NAD(P)-bd_dom_sf"/>
</dbReference>
<dbReference type="EMBL" id="CP116346">
    <property type="protein sequence ID" value="WIT10572.1"/>
    <property type="molecule type" value="Genomic_DNA"/>
</dbReference>
<dbReference type="PRINTS" id="PR00081">
    <property type="entry name" value="GDHRDH"/>
</dbReference>
<dbReference type="PROSITE" id="PS00061">
    <property type="entry name" value="ADH_SHORT"/>
    <property type="match status" value="1"/>
</dbReference>
<keyword evidence="2" id="KW-0963">Cytoplasm</keyword>
<evidence type="ECO:0000256" key="4">
    <source>
        <dbReference type="ARBA" id="ARBA00023002"/>
    </source>
</evidence>
<dbReference type="KEGG" id="pais:PFX98_16850"/>
<sequence length="258" mass="27296">MNTLTDLTIVTGASRGMGEAIARQLLAPSRQLIGIARQRSEALQAEAARLGAPLQQWTADLSDPLPAAEQLRSWLSQQDGQGYRSLTLINNAAAVSPPGPVDELPLAELSRTLRVSLEATLLLSAAFLDATRAWPGARRILNISSGLGRRAMAASAGYCAAKAGMDNLSAAMALDEAHKRGQGLNGAQIVSLAPGIIDTDMQTQLRSGDPSKFPDQAQFANFKREGLLASPDEAAARILKFLARPDFGSKVLADVRDA</sequence>
<dbReference type="SUPFAM" id="SSF51735">
    <property type="entry name" value="NAD(P)-binding Rossmann-fold domains"/>
    <property type="match status" value="1"/>
</dbReference>
<organism evidence="6 7">
    <name type="scientific">Paucibacter sediminis</name>
    <dbReference type="NCBI Taxonomy" id="3019553"/>
    <lineage>
        <taxon>Bacteria</taxon>
        <taxon>Pseudomonadati</taxon>
        <taxon>Pseudomonadota</taxon>
        <taxon>Betaproteobacteria</taxon>
        <taxon>Burkholderiales</taxon>
        <taxon>Sphaerotilaceae</taxon>
        <taxon>Roseateles</taxon>
    </lineage>
</organism>
<dbReference type="PANTHER" id="PTHR44085:SF2">
    <property type="entry name" value="SEPIAPTERIN REDUCTASE"/>
    <property type="match status" value="1"/>
</dbReference>
<accession>A0AA95N8X3</accession>
<dbReference type="AlphaFoldDB" id="A0AA95N8X3"/>
<dbReference type="Gene3D" id="3.40.50.720">
    <property type="entry name" value="NAD(P)-binding Rossmann-like Domain"/>
    <property type="match status" value="1"/>
</dbReference>
<evidence type="ECO:0000256" key="1">
    <source>
        <dbReference type="ARBA" id="ARBA00004496"/>
    </source>
</evidence>
<dbReference type="InterPro" id="IPR051721">
    <property type="entry name" value="Biopterin_syn/organic_redct"/>
</dbReference>
<feature type="domain" description="Ketoreductase" evidence="5">
    <location>
        <begin position="6"/>
        <end position="199"/>
    </location>
</feature>
<name>A0AA95N8X3_9BURK</name>
<dbReference type="InterPro" id="IPR002347">
    <property type="entry name" value="SDR_fam"/>
</dbReference>
<evidence type="ECO:0000256" key="2">
    <source>
        <dbReference type="ARBA" id="ARBA00022490"/>
    </source>
</evidence>
<evidence type="ECO:0000313" key="6">
    <source>
        <dbReference type="EMBL" id="WIT10572.1"/>
    </source>
</evidence>
<dbReference type="GO" id="GO:0005737">
    <property type="term" value="C:cytoplasm"/>
    <property type="evidence" value="ECO:0007669"/>
    <property type="project" value="UniProtKB-SubCell"/>
</dbReference>
<dbReference type="GO" id="GO:0004757">
    <property type="term" value="F:sepiapterin reductase (NADP+) activity"/>
    <property type="evidence" value="ECO:0007669"/>
    <property type="project" value="TreeGrafter"/>
</dbReference>
<evidence type="ECO:0000256" key="3">
    <source>
        <dbReference type="ARBA" id="ARBA00022857"/>
    </source>
</evidence>
<keyword evidence="3" id="KW-0521">NADP</keyword>
<reference evidence="6" key="1">
    <citation type="submission" date="2023-01" db="EMBL/GenBank/DDBJ databases">
        <title>Whole genome sequence of Paucibacter sp. S2-9 isolated from pond sediment.</title>
        <authorList>
            <person name="Jung J.Y."/>
        </authorList>
    </citation>
    <scope>NUCLEOTIDE SEQUENCE</scope>
    <source>
        <strain evidence="6">S2-9</strain>
    </source>
</reference>
<dbReference type="InterPro" id="IPR057326">
    <property type="entry name" value="KR_dom"/>
</dbReference>
<dbReference type="RefSeq" id="WP_285231645.1">
    <property type="nucleotide sequence ID" value="NZ_CP116346.1"/>
</dbReference>
<protein>
    <submittedName>
        <fullName evidence="6">SDR family NAD(P)-dependent oxidoreductase</fullName>
    </submittedName>
</protein>
<comment type="subcellular location">
    <subcellularLocation>
        <location evidence="1">Cytoplasm</location>
    </subcellularLocation>
</comment>
<dbReference type="Pfam" id="PF00106">
    <property type="entry name" value="adh_short"/>
    <property type="match status" value="1"/>
</dbReference>
<gene>
    <name evidence="6" type="ORF">PFX98_16850</name>
</gene>
<dbReference type="GO" id="GO:0006729">
    <property type="term" value="P:tetrahydrobiopterin biosynthetic process"/>
    <property type="evidence" value="ECO:0007669"/>
    <property type="project" value="TreeGrafter"/>
</dbReference>
<dbReference type="PANTHER" id="PTHR44085">
    <property type="entry name" value="SEPIAPTERIN REDUCTASE"/>
    <property type="match status" value="1"/>
</dbReference>
<proteinExistence type="predicted"/>